<accession>A0A9D4ZH08</accession>
<dbReference type="EMBL" id="JABFUD020000012">
    <property type="protein sequence ID" value="KAI5072536.1"/>
    <property type="molecule type" value="Genomic_DNA"/>
</dbReference>
<proteinExistence type="predicted"/>
<evidence type="ECO:0000313" key="2">
    <source>
        <dbReference type="Proteomes" id="UP000886520"/>
    </source>
</evidence>
<dbReference type="AlphaFoldDB" id="A0A9D4ZH08"/>
<comment type="caution">
    <text evidence="1">The sequence shown here is derived from an EMBL/GenBank/DDBJ whole genome shotgun (WGS) entry which is preliminary data.</text>
</comment>
<gene>
    <name evidence="1" type="ORF">GOP47_0012642</name>
</gene>
<name>A0A9D4ZH08_ADICA</name>
<sequence length="76" mass="8653">MKKDTPNKVVYMRINPLIEQRVAHSCKVKNAFQNSFCTTNALEEPSLCPRLLDSLSAIVYIFSSGHQRHMELSSDL</sequence>
<keyword evidence="2" id="KW-1185">Reference proteome</keyword>
<evidence type="ECO:0000313" key="1">
    <source>
        <dbReference type="EMBL" id="KAI5072536.1"/>
    </source>
</evidence>
<organism evidence="1 2">
    <name type="scientific">Adiantum capillus-veneris</name>
    <name type="common">Maidenhair fern</name>
    <dbReference type="NCBI Taxonomy" id="13818"/>
    <lineage>
        <taxon>Eukaryota</taxon>
        <taxon>Viridiplantae</taxon>
        <taxon>Streptophyta</taxon>
        <taxon>Embryophyta</taxon>
        <taxon>Tracheophyta</taxon>
        <taxon>Polypodiopsida</taxon>
        <taxon>Polypodiidae</taxon>
        <taxon>Polypodiales</taxon>
        <taxon>Pteridineae</taxon>
        <taxon>Pteridaceae</taxon>
        <taxon>Vittarioideae</taxon>
        <taxon>Adiantum</taxon>
    </lineage>
</organism>
<protein>
    <submittedName>
        <fullName evidence="1">Uncharacterized protein</fullName>
    </submittedName>
</protein>
<reference evidence="1" key="1">
    <citation type="submission" date="2021-01" db="EMBL/GenBank/DDBJ databases">
        <title>Adiantum capillus-veneris genome.</title>
        <authorList>
            <person name="Fang Y."/>
            <person name="Liao Q."/>
        </authorList>
    </citation>
    <scope>NUCLEOTIDE SEQUENCE</scope>
    <source>
        <strain evidence="1">H3</strain>
        <tissue evidence="1">Leaf</tissue>
    </source>
</reference>
<dbReference type="Proteomes" id="UP000886520">
    <property type="component" value="Chromosome 12"/>
</dbReference>